<dbReference type="Proteomes" id="UP000199516">
    <property type="component" value="Unassembled WGS sequence"/>
</dbReference>
<gene>
    <name evidence="4" type="ORF">SAMN05192532_103328</name>
</gene>
<reference evidence="4 5" key="1">
    <citation type="submission" date="2016-10" db="EMBL/GenBank/DDBJ databases">
        <authorList>
            <person name="de Groot N.N."/>
        </authorList>
    </citation>
    <scope>NUCLEOTIDE SEQUENCE [LARGE SCALE GENOMIC DNA]</scope>
    <source>
        <strain evidence="4 5">DSM 23995</strain>
    </source>
</reference>
<name>A0A1I2D119_9BACI</name>
<dbReference type="GO" id="GO:0051782">
    <property type="term" value="P:negative regulation of cell division"/>
    <property type="evidence" value="ECO:0007669"/>
    <property type="project" value="TreeGrafter"/>
</dbReference>
<evidence type="ECO:0000313" key="5">
    <source>
        <dbReference type="Proteomes" id="UP000199516"/>
    </source>
</evidence>
<feature type="domain" description="AAA" evidence="3">
    <location>
        <begin position="127"/>
        <end position="298"/>
    </location>
</feature>
<accession>A0A1I2D119</accession>
<protein>
    <submittedName>
        <fullName evidence="4">Cellulose biosynthesis protein BcsQ</fullName>
    </submittedName>
</protein>
<dbReference type="EMBL" id="FONT01000003">
    <property type="protein sequence ID" value="SFE74182.1"/>
    <property type="molecule type" value="Genomic_DNA"/>
</dbReference>
<dbReference type="Gene3D" id="3.40.50.300">
    <property type="entry name" value="P-loop containing nucleotide triphosphate hydrolases"/>
    <property type="match status" value="1"/>
</dbReference>
<dbReference type="PANTHER" id="PTHR43384:SF6">
    <property type="entry name" value="SEPTUM SITE-DETERMINING PROTEIN MIND HOMOLOG, CHLOROPLASTIC"/>
    <property type="match status" value="1"/>
</dbReference>
<proteinExistence type="predicted"/>
<sequence>MSTYKAAVLTTHQHIQEEVRERLIHNDMEVEVVEALPDESALYHFLFIGEDVYDQLGPDTLQRASVCIGLLQDGSFENVRNWMKQGIDDVILIPDEWERIDELIEYGLKKMEQAATISPDSLQGGNVLVFYSPKGGSGKTLLSAMLAQCLKTQYDKRVMYIDLNAQFGGVEGLMALEPIRNYCDLLPVLNELSMHHIQNVTTQQEQIELDVLTGPSHPERAEEVTEELVKKVIQICKEHYDYVIVDVPSAFQSITYTALQEATTIYYPLTLDTMAIRVLKQTKTLLDRLQLTSNEKFQLILNRVQPKSEISEKDIKNIVSMEPAGKVREDFLGVQPLINMGLPFYTKKGKVSLTKQTVDINRFVQKNLVKKKKGK</sequence>
<keyword evidence="5" id="KW-1185">Reference proteome</keyword>
<dbReference type="InterPro" id="IPR050625">
    <property type="entry name" value="ParA/MinD_ATPase"/>
</dbReference>
<evidence type="ECO:0000313" key="4">
    <source>
        <dbReference type="EMBL" id="SFE74182.1"/>
    </source>
</evidence>
<dbReference type="GO" id="GO:0005524">
    <property type="term" value="F:ATP binding"/>
    <property type="evidence" value="ECO:0007669"/>
    <property type="project" value="UniProtKB-KW"/>
</dbReference>
<dbReference type="GO" id="GO:0016887">
    <property type="term" value="F:ATP hydrolysis activity"/>
    <property type="evidence" value="ECO:0007669"/>
    <property type="project" value="TreeGrafter"/>
</dbReference>
<keyword evidence="1" id="KW-0547">Nucleotide-binding</keyword>
<dbReference type="PANTHER" id="PTHR43384">
    <property type="entry name" value="SEPTUM SITE-DETERMINING PROTEIN MIND HOMOLOG, CHLOROPLASTIC-RELATED"/>
    <property type="match status" value="1"/>
</dbReference>
<evidence type="ECO:0000256" key="1">
    <source>
        <dbReference type="ARBA" id="ARBA00022741"/>
    </source>
</evidence>
<dbReference type="SUPFAM" id="SSF52540">
    <property type="entry name" value="P-loop containing nucleoside triphosphate hydrolases"/>
    <property type="match status" value="1"/>
</dbReference>
<dbReference type="InterPro" id="IPR025669">
    <property type="entry name" value="AAA_dom"/>
</dbReference>
<evidence type="ECO:0000256" key="2">
    <source>
        <dbReference type="ARBA" id="ARBA00022840"/>
    </source>
</evidence>
<dbReference type="GO" id="GO:0009898">
    <property type="term" value="C:cytoplasmic side of plasma membrane"/>
    <property type="evidence" value="ECO:0007669"/>
    <property type="project" value="TreeGrafter"/>
</dbReference>
<dbReference type="GO" id="GO:0005829">
    <property type="term" value="C:cytosol"/>
    <property type="evidence" value="ECO:0007669"/>
    <property type="project" value="TreeGrafter"/>
</dbReference>
<dbReference type="RefSeq" id="WP_091660660.1">
    <property type="nucleotide sequence ID" value="NZ_FONT01000003.1"/>
</dbReference>
<dbReference type="Pfam" id="PF13614">
    <property type="entry name" value="AAA_31"/>
    <property type="match status" value="1"/>
</dbReference>
<dbReference type="InterPro" id="IPR027417">
    <property type="entry name" value="P-loop_NTPase"/>
</dbReference>
<dbReference type="AlphaFoldDB" id="A0A1I2D119"/>
<keyword evidence="2" id="KW-0067">ATP-binding</keyword>
<dbReference type="STRING" id="930128.SAMN05192532_103328"/>
<organism evidence="4 5">
    <name type="scientific">Alteribacillus iranensis</name>
    <dbReference type="NCBI Taxonomy" id="930128"/>
    <lineage>
        <taxon>Bacteria</taxon>
        <taxon>Bacillati</taxon>
        <taxon>Bacillota</taxon>
        <taxon>Bacilli</taxon>
        <taxon>Bacillales</taxon>
        <taxon>Bacillaceae</taxon>
        <taxon>Alteribacillus</taxon>
    </lineage>
</organism>
<dbReference type="OrthoDB" id="2512803at2"/>
<evidence type="ECO:0000259" key="3">
    <source>
        <dbReference type="Pfam" id="PF13614"/>
    </source>
</evidence>